<dbReference type="PANTHER" id="PTHR36835:SF1">
    <property type="entry name" value="CYTOCHROME BO(3) UBIQUINOL OXIDASE SUBUNIT 4"/>
    <property type="match status" value="1"/>
</dbReference>
<keyword evidence="6" id="KW-1003">Cell membrane</keyword>
<evidence type="ECO:0000256" key="8">
    <source>
        <dbReference type="ARBA" id="ARBA00022982"/>
    </source>
</evidence>
<evidence type="ECO:0000313" key="18">
    <source>
        <dbReference type="EMBL" id="ROO26230.1"/>
    </source>
</evidence>
<keyword evidence="19" id="KW-1185">Reference proteome</keyword>
<comment type="subcellular location">
    <subcellularLocation>
        <location evidence="1">Cell membrane</location>
        <topology evidence="1">Multi-pass membrane protein</topology>
    </subcellularLocation>
</comment>
<dbReference type="NCBIfam" id="TIGR02847">
    <property type="entry name" value="CyoD"/>
    <property type="match status" value="1"/>
</dbReference>
<evidence type="ECO:0000256" key="7">
    <source>
        <dbReference type="ARBA" id="ARBA00022692"/>
    </source>
</evidence>
<dbReference type="InterPro" id="IPR014210">
    <property type="entry name" value="Cyt_o_ubiqinol_oxidase_su4"/>
</dbReference>
<name>A0A423PKV6_9GAMM</name>
<accession>A0A423PKV6</accession>
<dbReference type="EMBL" id="AYKH01000023">
    <property type="protein sequence ID" value="ROO26230.1"/>
    <property type="molecule type" value="Genomic_DNA"/>
</dbReference>
<comment type="function">
    <text evidence="12">Cytochrome bo(3) ubiquinol terminal oxidase is the component of the aerobic respiratory chain of E.coli that predominates when cells are grown at high aeration. Has proton pump activity across the membrane in addition to electron transfer, pumping 2 protons/electron.</text>
</comment>
<proteinExistence type="inferred from homology"/>
<keyword evidence="5" id="KW-0813">Transport</keyword>
<dbReference type="Pfam" id="PF03626">
    <property type="entry name" value="COX4_pro"/>
    <property type="match status" value="1"/>
</dbReference>
<comment type="similarity">
    <text evidence="2">Belongs to the cytochrome c oxidase bacterial subunit 4 family.</text>
</comment>
<dbReference type="GO" id="GO:0019646">
    <property type="term" value="P:aerobic electron transport chain"/>
    <property type="evidence" value="ECO:0007669"/>
    <property type="project" value="TreeGrafter"/>
</dbReference>
<evidence type="ECO:0000256" key="17">
    <source>
        <dbReference type="SAM" id="Phobius"/>
    </source>
</evidence>
<dbReference type="AlphaFoldDB" id="A0A423PKV6"/>
<dbReference type="RefSeq" id="WP_123631474.1">
    <property type="nucleotide sequence ID" value="NZ_AYKH01000023.1"/>
</dbReference>
<feature type="transmembrane region" description="Helical" evidence="17">
    <location>
        <begin position="78"/>
        <end position="100"/>
    </location>
</feature>
<evidence type="ECO:0000256" key="11">
    <source>
        <dbReference type="ARBA" id="ARBA00023136"/>
    </source>
</evidence>
<keyword evidence="7 17" id="KW-0812">Transmembrane</keyword>
<evidence type="ECO:0000256" key="1">
    <source>
        <dbReference type="ARBA" id="ARBA00004651"/>
    </source>
</evidence>
<evidence type="ECO:0000256" key="9">
    <source>
        <dbReference type="ARBA" id="ARBA00022989"/>
    </source>
</evidence>
<evidence type="ECO:0000256" key="3">
    <source>
        <dbReference type="ARBA" id="ARBA00011700"/>
    </source>
</evidence>
<dbReference type="InterPro" id="IPR050968">
    <property type="entry name" value="Cytochrome_c_oxidase_bac_sub4"/>
</dbReference>
<feature type="transmembrane region" description="Helical" evidence="17">
    <location>
        <begin position="45"/>
        <end position="66"/>
    </location>
</feature>
<keyword evidence="9 17" id="KW-1133">Transmembrane helix</keyword>
<evidence type="ECO:0000256" key="14">
    <source>
        <dbReference type="ARBA" id="ARBA00030211"/>
    </source>
</evidence>
<gene>
    <name evidence="18" type="ORF">SAOR_11040</name>
</gene>
<evidence type="ECO:0000313" key="19">
    <source>
        <dbReference type="Proteomes" id="UP000283993"/>
    </source>
</evidence>
<keyword evidence="8" id="KW-0249">Electron transport</keyword>
<feature type="transmembrane region" description="Helical" evidence="17">
    <location>
        <begin position="18"/>
        <end position="38"/>
    </location>
</feature>
<dbReference type="GO" id="GO:0015990">
    <property type="term" value="P:electron transport coupled proton transport"/>
    <property type="evidence" value="ECO:0007669"/>
    <property type="project" value="InterPro"/>
</dbReference>
<comment type="subunit">
    <text evidence="3">Heterooctamer of two A chains, two B chains, two C chains and two D chains.</text>
</comment>
<evidence type="ECO:0000256" key="4">
    <source>
        <dbReference type="ARBA" id="ARBA00014689"/>
    </source>
</evidence>
<keyword evidence="11 17" id="KW-0472">Membrane</keyword>
<organism evidence="18 19">
    <name type="scientific">Salinisphaera orenii MK-B5</name>
    <dbReference type="NCBI Taxonomy" id="856730"/>
    <lineage>
        <taxon>Bacteria</taxon>
        <taxon>Pseudomonadati</taxon>
        <taxon>Pseudomonadota</taxon>
        <taxon>Gammaproteobacteria</taxon>
        <taxon>Salinisphaerales</taxon>
        <taxon>Salinisphaeraceae</taxon>
        <taxon>Salinisphaera</taxon>
    </lineage>
</organism>
<reference evidence="18 19" key="1">
    <citation type="submission" date="2013-10" db="EMBL/GenBank/DDBJ databases">
        <title>Salinisphaera orenii MK-B5 Genome Sequencing.</title>
        <authorList>
            <person name="Lai Q."/>
            <person name="Li C."/>
            <person name="Shao Z."/>
        </authorList>
    </citation>
    <scope>NUCLEOTIDE SEQUENCE [LARGE SCALE GENOMIC DNA]</scope>
    <source>
        <strain evidence="18 19">MK-B5</strain>
    </source>
</reference>
<dbReference type="GO" id="GO:0005886">
    <property type="term" value="C:plasma membrane"/>
    <property type="evidence" value="ECO:0007669"/>
    <property type="project" value="UniProtKB-SubCell"/>
</dbReference>
<keyword evidence="10" id="KW-0560">Oxidoreductase</keyword>
<evidence type="ECO:0000256" key="10">
    <source>
        <dbReference type="ARBA" id="ARBA00023002"/>
    </source>
</evidence>
<dbReference type="GO" id="GO:0009319">
    <property type="term" value="C:cytochrome o ubiquinol oxidase complex"/>
    <property type="evidence" value="ECO:0007669"/>
    <property type="project" value="TreeGrafter"/>
</dbReference>
<dbReference type="Proteomes" id="UP000283993">
    <property type="component" value="Unassembled WGS sequence"/>
</dbReference>
<evidence type="ECO:0000256" key="6">
    <source>
        <dbReference type="ARBA" id="ARBA00022475"/>
    </source>
</evidence>
<dbReference type="PANTHER" id="PTHR36835">
    <property type="entry name" value="CYTOCHROME BO(3) UBIQUINOL OXIDASE SUBUNIT 4"/>
    <property type="match status" value="1"/>
</dbReference>
<sequence>MSHSTDVTPGHAPTARGYITGFVLALVLTLIPFGFVAFGSLSQGATLIVIAVTAVLQLGVHLRWFLHLDMSTEQRWNTISILFSLLIMVVMVGGTMWLFYSLYVRHMMVGH</sequence>
<evidence type="ECO:0000256" key="16">
    <source>
        <dbReference type="ARBA" id="ARBA00032185"/>
    </source>
</evidence>
<evidence type="ECO:0000256" key="2">
    <source>
        <dbReference type="ARBA" id="ARBA00008079"/>
    </source>
</evidence>
<dbReference type="InterPro" id="IPR005171">
    <property type="entry name" value="Cyt_c_oxidase_su4_prok"/>
</dbReference>
<dbReference type="GO" id="GO:0009486">
    <property type="term" value="F:cytochrome bo3 ubiquinol oxidase activity"/>
    <property type="evidence" value="ECO:0007669"/>
    <property type="project" value="InterPro"/>
</dbReference>
<protein>
    <recommendedName>
        <fullName evidence="4">Cytochrome bo(3) ubiquinol oxidase subunit 4</fullName>
    </recommendedName>
    <alternativeName>
        <fullName evidence="16">Cytochrome o ubiquinol oxidase subunit 4</fullName>
    </alternativeName>
    <alternativeName>
        <fullName evidence="13">Oxidase bo(3) subunit 4</fullName>
    </alternativeName>
    <alternativeName>
        <fullName evidence="14">Ubiquinol oxidase polypeptide IV</fullName>
    </alternativeName>
    <alternativeName>
        <fullName evidence="15">Ubiquinol oxidase subunit 4</fullName>
    </alternativeName>
</protein>
<evidence type="ECO:0000256" key="5">
    <source>
        <dbReference type="ARBA" id="ARBA00022448"/>
    </source>
</evidence>
<evidence type="ECO:0000256" key="13">
    <source>
        <dbReference type="ARBA" id="ARBA00030071"/>
    </source>
</evidence>
<evidence type="ECO:0000256" key="12">
    <source>
        <dbReference type="ARBA" id="ARBA00025694"/>
    </source>
</evidence>
<comment type="caution">
    <text evidence="18">The sequence shown here is derived from an EMBL/GenBank/DDBJ whole genome shotgun (WGS) entry which is preliminary data.</text>
</comment>
<dbReference type="GO" id="GO:0015078">
    <property type="term" value="F:proton transmembrane transporter activity"/>
    <property type="evidence" value="ECO:0007669"/>
    <property type="project" value="TreeGrafter"/>
</dbReference>
<evidence type="ECO:0000256" key="15">
    <source>
        <dbReference type="ARBA" id="ARBA00031887"/>
    </source>
</evidence>